<sequence>MALDIAVLDVAYVMDEGNVDKTTTLEERVKELEGRIADSEATRNRMYDMIDILPDATAVFDAQDRMVRVNQRFIDLCPEAFVNIREGDSRAKMLSMAVDAGMISPAPLSEAAWVEYMLAMTNSDENPVNIAQLADGRWIRTSQRITASGDLVGTYCLLTETELKQRALIAAQKEAEDSNQAKSAFLANMSHEIRTPMNGVVGIAELLMDTSLDEEQRVFANTIKNSGEALLVIINDILDYSKIEAEQMDLFPEPFNLEECIQESMMLLASKAQEKGLELLVDYDMFLPEDFIGDVGRMRQILLNLVGNAIKFTQEGHVLVRVVGMETIHDCQQINIAVEDTGIGIPAEKLDAVFSEFQQVDHAENRKFEGTGLGLTICRKLVAMMGGEMWVDSVHGEGSVFGFKVVLPRVTEDAHHLPKISRAVSRALIVDNGAQPRAILCKQLGHLDLETVAVNSAEEALQYYNEDKGVDLIIAAYDMAGMDGERLGIALRDRGYSDTLILVTSQQALPAAGIRAGIFDASFQKPILRKELFAALGAIYTKDVDNPTLPPASLPGSEVILPPVRVVLAEDNKTNQLVFSKMVKSEKIELKIASNGQELVDMVTEDMPDLIFTDISMPEMDGVCATKLIRNHEQNAGLEPTPIVALTAHAMSGDKERFLEAGMNGYITKPLKKAEVIKEINDRAKAMAQYDLAPPSLQQNLPIARRIR</sequence>
<evidence type="ECO:0000259" key="6">
    <source>
        <dbReference type="PROSITE" id="PS50110"/>
    </source>
</evidence>
<organism evidence="7 8">
    <name type="scientific">Amylibacter marinus</name>
    <dbReference type="NCBI Taxonomy" id="1475483"/>
    <lineage>
        <taxon>Bacteria</taxon>
        <taxon>Pseudomonadati</taxon>
        <taxon>Pseudomonadota</taxon>
        <taxon>Alphaproteobacteria</taxon>
        <taxon>Rhodobacterales</taxon>
        <taxon>Paracoccaceae</taxon>
        <taxon>Amylibacter</taxon>
    </lineage>
</organism>
<dbReference type="InterPro" id="IPR036097">
    <property type="entry name" value="HisK_dim/P_sf"/>
</dbReference>
<dbReference type="SUPFAM" id="SSF52172">
    <property type="entry name" value="CheY-like"/>
    <property type="match status" value="2"/>
</dbReference>
<dbReference type="InterPro" id="IPR001789">
    <property type="entry name" value="Sig_transdc_resp-reg_receiver"/>
</dbReference>
<dbReference type="EMBL" id="BSNN01000004">
    <property type="protein sequence ID" value="GLQ35718.1"/>
    <property type="molecule type" value="Genomic_DNA"/>
</dbReference>
<dbReference type="InterPro" id="IPR005467">
    <property type="entry name" value="His_kinase_dom"/>
</dbReference>
<evidence type="ECO:0000259" key="5">
    <source>
        <dbReference type="PROSITE" id="PS50109"/>
    </source>
</evidence>
<evidence type="ECO:0000256" key="2">
    <source>
        <dbReference type="ARBA" id="ARBA00012438"/>
    </source>
</evidence>
<dbReference type="CDD" id="cd17546">
    <property type="entry name" value="REC_hyHK_CKI1_RcsC-like"/>
    <property type="match status" value="1"/>
</dbReference>
<dbReference type="SMART" id="SM00448">
    <property type="entry name" value="REC"/>
    <property type="match status" value="2"/>
</dbReference>
<feature type="modified residue" description="4-aspartylphosphate" evidence="4">
    <location>
        <position position="614"/>
    </location>
</feature>
<dbReference type="InterPro" id="IPR003661">
    <property type="entry name" value="HisK_dim/P_dom"/>
</dbReference>
<evidence type="ECO:0000256" key="3">
    <source>
        <dbReference type="ARBA" id="ARBA00022553"/>
    </source>
</evidence>
<reference evidence="8" key="1">
    <citation type="journal article" date="2019" name="Int. J. Syst. Evol. Microbiol.">
        <title>The Global Catalogue of Microorganisms (GCM) 10K type strain sequencing project: providing services to taxonomists for standard genome sequencing and annotation.</title>
        <authorList>
            <consortium name="The Broad Institute Genomics Platform"/>
            <consortium name="The Broad Institute Genome Sequencing Center for Infectious Disease"/>
            <person name="Wu L."/>
            <person name="Ma J."/>
        </authorList>
    </citation>
    <scope>NUCLEOTIDE SEQUENCE [LARGE SCALE GENOMIC DNA]</scope>
    <source>
        <strain evidence="8">NBRC 110140</strain>
    </source>
</reference>
<dbReference type="InterPro" id="IPR011006">
    <property type="entry name" value="CheY-like_superfamily"/>
</dbReference>
<keyword evidence="3 4" id="KW-0597">Phosphoprotein</keyword>
<proteinExistence type="predicted"/>
<dbReference type="Pfam" id="PF00072">
    <property type="entry name" value="Response_reg"/>
    <property type="match status" value="2"/>
</dbReference>
<dbReference type="Gene3D" id="3.30.565.10">
    <property type="entry name" value="Histidine kinase-like ATPase, C-terminal domain"/>
    <property type="match status" value="1"/>
</dbReference>
<dbReference type="PROSITE" id="PS50110">
    <property type="entry name" value="RESPONSE_REGULATORY"/>
    <property type="match status" value="2"/>
</dbReference>
<dbReference type="InterPro" id="IPR004358">
    <property type="entry name" value="Sig_transdc_His_kin-like_C"/>
</dbReference>
<gene>
    <name evidence="7" type="ORF">GCM10007939_20010</name>
</gene>
<dbReference type="InterPro" id="IPR003594">
    <property type="entry name" value="HATPase_dom"/>
</dbReference>
<feature type="domain" description="Response regulatory" evidence="6">
    <location>
        <begin position="565"/>
        <end position="684"/>
    </location>
</feature>
<dbReference type="InterPro" id="IPR036890">
    <property type="entry name" value="HATPase_C_sf"/>
</dbReference>
<comment type="caution">
    <text evidence="7">The sequence shown here is derived from an EMBL/GenBank/DDBJ whole genome shotgun (WGS) entry which is preliminary data.</text>
</comment>
<dbReference type="Pfam" id="PF00512">
    <property type="entry name" value="HisKA"/>
    <property type="match status" value="1"/>
</dbReference>
<name>A0ABQ5VWR8_9RHOB</name>
<evidence type="ECO:0000313" key="8">
    <source>
        <dbReference type="Proteomes" id="UP001156694"/>
    </source>
</evidence>
<dbReference type="Proteomes" id="UP001156694">
    <property type="component" value="Unassembled WGS sequence"/>
</dbReference>
<feature type="domain" description="Histidine kinase" evidence="5">
    <location>
        <begin position="188"/>
        <end position="409"/>
    </location>
</feature>
<keyword evidence="8" id="KW-1185">Reference proteome</keyword>
<dbReference type="SMART" id="SM00387">
    <property type="entry name" value="HATPase_c"/>
    <property type="match status" value="1"/>
</dbReference>
<evidence type="ECO:0000313" key="7">
    <source>
        <dbReference type="EMBL" id="GLQ35718.1"/>
    </source>
</evidence>
<accession>A0ABQ5VWR8</accession>
<dbReference type="SUPFAM" id="SSF47384">
    <property type="entry name" value="Homodimeric domain of signal transducing histidine kinase"/>
    <property type="match status" value="1"/>
</dbReference>
<dbReference type="RefSeq" id="WP_284378517.1">
    <property type="nucleotide sequence ID" value="NZ_BSNN01000004.1"/>
</dbReference>
<dbReference type="Pfam" id="PF02518">
    <property type="entry name" value="HATPase_c"/>
    <property type="match status" value="1"/>
</dbReference>
<evidence type="ECO:0000256" key="4">
    <source>
        <dbReference type="PROSITE-ProRule" id="PRU00169"/>
    </source>
</evidence>
<evidence type="ECO:0000256" key="1">
    <source>
        <dbReference type="ARBA" id="ARBA00000085"/>
    </source>
</evidence>
<dbReference type="CDD" id="cd00082">
    <property type="entry name" value="HisKA"/>
    <property type="match status" value="1"/>
</dbReference>
<dbReference type="PANTHER" id="PTHR45339:SF5">
    <property type="entry name" value="HISTIDINE KINASE"/>
    <property type="match status" value="1"/>
</dbReference>
<dbReference type="Pfam" id="PF12860">
    <property type="entry name" value="PAS_7"/>
    <property type="match status" value="1"/>
</dbReference>
<comment type="caution">
    <text evidence="4">Lacks conserved residue(s) required for the propagation of feature annotation.</text>
</comment>
<protein>
    <recommendedName>
        <fullName evidence="2">histidine kinase</fullName>
        <ecNumber evidence="2">2.7.13.3</ecNumber>
    </recommendedName>
</protein>
<dbReference type="SMART" id="SM00388">
    <property type="entry name" value="HisKA"/>
    <property type="match status" value="1"/>
</dbReference>
<dbReference type="SUPFAM" id="SSF55874">
    <property type="entry name" value="ATPase domain of HSP90 chaperone/DNA topoisomerase II/histidine kinase"/>
    <property type="match status" value="1"/>
</dbReference>
<dbReference type="CDD" id="cd16922">
    <property type="entry name" value="HATPase_EvgS-ArcB-TorS-like"/>
    <property type="match status" value="1"/>
</dbReference>
<dbReference type="PRINTS" id="PR00344">
    <property type="entry name" value="BCTRLSENSOR"/>
</dbReference>
<dbReference type="EC" id="2.7.13.3" evidence="2"/>
<dbReference type="PANTHER" id="PTHR45339">
    <property type="entry name" value="HYBRID SIGNAL TRANSDUCTION HISTIDINE KINASE J"/>
    <property type="match status" value="1"/>
</dbReference>
<dbReference type="Gene3D" id="1.10.287.130">
    <property type="match status" value="1"/>
</dbReference>
<dbReference type="PROSITE" id="PS50109">
    <property type="entry name" value="HIS_KIN"/>
    <property type="match status" value="1"/>
</dbReference>
<dbReference type="Gene3D" id="3.40.50.2300">
    <property type="match status" value="2"/>
</dbReference>
<comment type="catalytic activity">
    <reaction evidence="1">
        <text>ATP + protein L-histidine = ADP + protein N-phospho-L-histidine.</text>
        <dbReference type="EC" id="2.7.13.3"/>
    </reaction>
</comment>
<feature type="domain" description="Response regulatory" evidence="6">
    <location>
        <begin position="426"/>
        <end position="540"/>
    </location>
</feature>